<keyword evidence="5" id="KW-0325">Glycoprotein</keyword>
<keyword evidence="7" id="KW-1185">Reference proteome</keyword>
<evidence type="ECO:0000259" key="6">
    <source>
        <dbReference type="PROSITE" id="PS50940"/>
    </source>
</evidence>
<organism evidence="7 8">
    <name type="scientific">Octopus sinensis</name>
    <name type="common">East Asian common octopus</name>
    <dbReference type="NCBI Taxonomy" id="2607531"/>
    <lineage>
        <taxon>Eukaryota</taxon>
        <taxon>Metazoa</taxon>
        <taxon>Spiralia</taxon>
        <taxon>Lophotrochozoa</taxon>
        <taxon>Mollusca</taxon>
        <taxon>Cephalopoda</taxon>
        <taxon>Coleoidea</taxon>
        <taxon>Octopodiformes</taxon>
        <taxon>Octopoda</taxon>
        <taxon>Incirrata</taxon>
        <taxon>Octopodidae</taxon>
        <taxon>Octopus</taxon>
    </lineage>
</organism>
<dbReference type="PANTHER" id="PTHR23301">
    <property type="entry name" value="CHITIN BINDING PERITROPHIN-A"/>
    <property type="match status" value="1"/>
</dbReference>
<dbReference type="PANTHER" id="PTHR23301:SF106">
    <property type="entry name" value="CHITIN-BINDING TYPE-2 DOMAIN-CONTAINING PROTEIN-RELATED"/>
    <property type="match status" value="1"/>
</dbReference>
<reference evidence="8" key="1">
    <citation type="submission" date="2025-08" db="UniProtKB">
        <authorList>
            <consortium name="RefSeq"/>
        </authorList>
    </citation>
    <scope>IDENTIFICATION</scope>
</reference>
<dbReference type="InterPro" id="IPR036508">
    <property type="entry name" value="Chitin-bd_dom_sf"/>
</dbReference>
<evidence type="ECO:0000313" key="8">
    <source>
        <dbReference type="RefSeq" id="XP_036366098.1"/>
    </source>
</evidence>
<dbReference type="RefSeq" id="XP_036366098.1">
    <property type="nucleotide sequence ID" value="XM_036510205.1"/>
</dbReference>
<feature type="domain" description="Chitin-binding type-2" evidence="6">
    <location>
        <begin position="59"/>
        <end position="113"/>
    </location>
</feature>
<dbReference type="PROSITE" id="PS50940">
    <property type="entry name" value="CHIT_BIND_II"/>
    <property type="match status" value="10"/>
</dbReference>
<dbReference type="GO" id="GO:0008061">
    <property type="term" value="F:chitin binding"/>
    <property type="evidence" value="ECO:0007669"/>
    <property type="project" value="UniProtKB-KW"/>
</dbReference>
<keyword evidence="2" id="KW-0732">Signal</keyword>
<dbReference type="Proteomes" id="UP000515154">
    <property type="component" value="Linkage group LG17"/>
</dbReference>
<dbReference type="SUPFAM" id="SSF57625">
    <property type="entry name" value="Invertebrate chitin-binding proteins"/>
    <property type="match status" value="10"/>
</dbReference>
<name>A0A7E6FEW4_9MOLL</name>
<feature type="domain" description="Chitin-binding type-2" evidence="6">
    <location>
        <begin position="423"/>
        <end position="477"/>
    </location>
</feature>
<accession>A0A7E6FEW4</accession>
<feature type="domain" description="Chitin-binding type-2" evidence="6">
    <location>
        <begin position="5"/>
        <end position="57"/>
    </location>
</feature>
<evidence type="ECO:0000256" key="5">
    <source>
        <dbReference type="ARBA" id="ARBA00023180"/>
    </source>
</evidence>
<keyword evidence="3" id="KW-0677">Repeat</keyword>
<keyword evidence="1" id="KW-0147">Chitin-binding</keyword>
<sequence>MTTTAPGCNFLGREPNLFNCSKYFECISGVKVEKSCGQNEHFDGDQRQCYPAVFAKCIRKDCNYTGRRANPNDCKKYFECKTDGERELSCGPDELFDYKQKNCYPAVFAECKPGSRITTTALPTTTLPPCKSTGRRPNKNDCKKYFECINNVEVELSCGPDELFDYIEKNCYPAVFAECTPGSITTTTALPTTTTTTLPTTTATPCTFSGRKPNENDCKKYFECINNVEVELSCGPDENFDYIEKNCYPAVFAECTPGSITTTTALPTTTTTTLPTTTATPCTFSGRKPNENDCKKYFECINNVEVELSCGPDENFDYIEKNCYPAVFAECTPGSITTTTALPTTTTTTLRQPTATPCTFSGRKPNENDCKKYFECINKVEVELSCGPDELFDYKEKNCYPAVFAECTPGSITTTTALPTTTLLYCGYNGRIPNENDCKKYFECINNVEVEFSCGPDENFDYIEKNCYPAVFAQCTPSSIPKPCNFLGRRADPNDCEKYSECVNNAEVEYSCNPGELFDDGSKMCYPAAFVTCKQGAVNTNTAKLCNFVGRIPDANDCQSYKECVNGKVVVQRCGSGEVFDTANLMCLPSVFGQCNVAPKSRKRRDTSDVCSEVKAASKVPYPGDPRKYYYCSKTRKQAVFQCNDGYIFSEKDGACVPNS</sequence>
<dbReference type="InterPro" id="IPR051940">
    <property type="entry name" value="Chitin_bind-dev_reg"/>
</dbReference>
<dbReference type="GO" id="GO:0005576">
    <property type="term" value="C:extracellular region"/>
    <property type="evidence" value="ECO:0007669"/>
    <property type="project" value="InterPro"/>
</dbReference>
<dbReference type="Pfam" id="PF01607">
    <property type="entry name" value="CBM_14"/>
    <property type="match status" value="7"/>
</dbReference>
<feature type="domain" description="Chitin-binding type-2" evidence="6">
    <location>
        <begin position="608"/>
        <end position="660"/>
    </location>
</feature>
<evidence type="ECO:0000256" key="1">
    <source>
        <dbReference type="ARBA" id="ARBA00022669"/>
    </source>
</evidence>
<protein>
    <submittedName>
        <fullName evidence="8">Uncharacterized protein LOC118766647</fullName>
    </submittedName>
</protein>
<dbReference type="AlphaFoldDB" id="A0A7E6FEW4"/>
<dbReference type="KEGG" id="osn:118766647"/>
<keyword evidence="4" id="KW-1015">Disulfide bond</keyword>
<feature type="domain" description="Chitin-binding type-2" evidence="6">
    <location>
        <begin position="543"/>
        <end position="597"/>
    </location>
</feature>
<feature type="domain" description="Chitin-binding type-2" evidence="6">
    <location>
        <begin position="203"/>
        <end position="257"/>
    </location>
</feature>
<evidence type="ECO:0000256" key="3">
    <source>
        <dbReference type="ARBA" id="ARBA00022737"/>
    </source>
</evidence>
<feature type="domain" description="Chitin-binding type-2" evidence="6">
    <location>
        <begin position="481"/>
        <end position="535"/>
    </location>
</feature>
<feature type="domain" description="Chitin-binding type-2" evidence="6">
    <location>
        <begin position="279"/>
        <end position="333"/>
    </location>
</feature>
<dbReference type="InterPro" id="IPR002557">
    <property type="entry name" value="Chitin-bd_dom"/>
</dbReference>
<evidence type="ECO:0000256" key="4">
    <source>
        <dbReference type="ARBA" id="ARBA00023157"/>
    </source>
</evidence>
<evidence type="ECO:0000256" key="2">
    <source>
        <dbReference type="ARBA" id="ARBA00022729"/>
    </source>
</evidence>
<proteinExistence type="predicted"/>
<dbReference type="Gene3D" id="2.170.140.10">
    <property type="entry name" value="Chitin binding domain"/>
    <property type="match status" value="9"/>
</dbReference>
<feature type="domain" description="Chitin-binding type-2" evidence="6">
    <location>
        <begin position="127"/>
        <end position="181"/>
    </location>
</feature>
<dbReference type="SMART" id="SM00494">
    <property type="entry name" value="ChtBD2"/>
    <property type="match status" value="10"/>
</dbReference>
<gene>
    <name evidence="8" type="primary">LOC118766647</name>
</gene>
<evidence type="ECO:0000313" key="7">
    <source>
        <dbReference type="Proteomes" id="UP000515154"/>
    </source>
</evidence>
<feature type="domain" description="Chitin-binding type-2" evidence="6">
    <location>
        <begin position="355"/>
        <end position="409"/>
    </location>
</feature>